<organism evidence="2 3">
    <name type="scientific">Vannielia litorea</name>
    <dbReference type="NCBI Taxonomy" id="1217970"/>
    <lineage>
        <taxon>Bacteria</taxon>
        <taxon>Pseudomonadati</taxon>
        <taxon>Pseudomonadota</taxon>
        <taxon>Alphaproteobacteria</taxon>
        <taxon>Rhodobacterales</taxon>
        <taxon>Paracoccaceae</taxon>
        <taxon>Vannielia</taxon>
    </lineage>
</organism>
<keyword evidence="3" id="KW-1185">Reference proteome</keyword>
<gene>
    <name evidence="2" type="ORF">SAMN05444002_0700</name>
</gene>
<name>A0A1N6EF83_9RHOB</name>
<accession>A0A1N6EF83</accession>
<reference evidence="3" key="1">
    <citation type="submission" date="2016-11" db="EMBL/GenBank/DDBJ databases">
        <authorList>
            <person name="Varghese N."/>
            <person name="Submissions S."/>
        </authorList>
    </citation>
    <scope>NUCLEOTIDE SEQUENCE [LARGE SCALE GENOMIC DNA]</scope>
    <source>
        <strain evidence="3">DSM 29440</strain>
    </source>
</reference>
<dbReference type="OrthoDB" id="9799894at2"/>
<dbReference type="STRING" id="1217970.SAMN05444002_0700"/>
<evidence type="ECO:0000313" key="2">
    <source>
        <dbReference type="EMBL" id="SIN81670.1"/>
    </source>
</evidence>
<proteinExistence type="predicted"/>
<sequence>MIKYSLQCRDGHRFESWFADADAYDALARAGHLSCALCGIAEVEKSVMAPRIGSGTPEPAAPSARPLSTASTPQEKALAELRAKVERESEYVGGEFARVARAIHEGDEPHRSVHGEARLKDAKALLEDGIPVMPLPFAAPRKTN</sequence>
<protein>
    <recommendedName>
        <fullName evidence="4">DUF1178 family protein</fullName>
    </recommendedName>
</protein>
<dbReference type="EMBL" id="FSRL01000001">
    <property type="protein sequence ID" value="SIN81670.1"/>
    <property type="molecule type" value="Genomic_DNA"/>
</dbReference>
<evidence type="ECO:0000256" key="1">
    <source>
        <dbReference type="SAM" id="MobiDB-lite"/>
    </source>
</evidence>
<evidence type="ECO:0000313" key="3">
    <source>
        <dbReference type="Proteomes" id="UP000184932"/>
    </source>
</evidence>
<dbReference type="Pfam" id="PF06676">
    <property type="entry name" value="DUF1178"/>
    <property type="match status" value="1"/>
</dbReference>
<dbReference type="PIRSF" id="PIRSF032131">
    <property type="entry name" value="UCP032131"/>
    <property type="match status" value="1"/>
</dbReference>
<dbReference type="AlphaFoldDB" id="A0A1N6EF83"/>
<dbReference type="Proteomes" id="UP000184932">
    <property type="component" value="Unassembled WGS sequence"/>
</dbReference>
<dbReference type="InterPro" id="IPR009562">
    <property type="entry name" value="DUF1178"/>
</dbReference>
<dbReference type="RefSeq" id="WP_074254855.1">
    <property type="nucleotide sequence ID" value="NZ_FSRL01000001.1"/>
</dbReference>
<evidence type="ECO:0008006" key="4">
    <source>
        <dbReference type="Google" id="ProtNLM"/>
    </source>
</evidence>
<feature type="region of interest" description="Disordered" evidence="1">
    <location>
        <begin position="50"/>
        <end position="78"/>
    </location>
</feature>